<dbReference type="InterPro" id="IPR013604">
    <property type="entry name" value="7TM_chemorcpt"/>
</dbReference>
<keyword evidence="6 8" id="KW-0675">Receptor</keyword>
<feature type="transmembrane region" description="Helical" evidence="8">
    <location>
        <begin position="262"/>
        <end position="286"/>
    </location>
</feature>
<organism evidence="9 10">
    <name type="scientific">Diploptera punctata</name>
    <name type="common">Pacific beetle cockroach</name>
    <dbReference type="NCBI Taxonomy" id="6984"/>
    <lineage>
        <taxon>Eukaryota</taxon>
        <taxon>Metazoa</taxon>
        <taxon>Ecdysozoa</taxon>
        <taxon>Arthropoda</taxon>
        <taxon>Hexapoda</taxon>
        <taxon>Insecta</taxon>
        <taxon>Pterygota</taxon>
        <taxon>Neoptera</taxon>
        <taxon>Polyneoptera</taxon>
        <taxon>Dictyoptera</taxon>
        <taxon>Blattodea</taxon>
        <taxon>Blaberoidea</taxon>
        <taxon>Blaberidae</taxon>
        <taxon>Diplopterinae</taxon>
        <taxon>Diploptera</taxon>
    </lineage>
</organism>
<keyword evidence="2 8" id="KW-1003">Cell membrane</keyword>
<evidence type="ECO:0000313" key="9">
    <source>
        <dbReference type="EMBL" id="KAJ9593631.1"/>
    </source>
</evidence>
<keyword evidence="4 8" id="KW-1133">Transmembrane helix</keyword>
<evidence type="ECO:0000256" key="4">
    <source>
        <dbReference type="ARBA" id="ARBA00022989"/>
    </source>
</evidence>
<sequence>MGEVQFDSTIKPLFLLSTIFGLVPVSPFNKNKGQELFTTKCLYILWSLLWVVSIISFVSYNTYDELHSKSERNEVIKVSTNFYFWTMIFTCVTTYINNIIFRDKFPNIVSKLLEVDKGLVPNSTSRVYQEERTSALKDTLVILAAISIIKVLVSYATKTIHPISVSYYTFEAIILFIITLTIIQFKTWVKKLKQRLKIIIKILSKYSKPQQRTIISTSNKTAPFFEEMSHEQTDFMENSEEIDQLQRIYNDLYEAKELVMHLYGIPAVCQTMTVFLTCLFTLYWGIYAFNVKHNQLEASIYFVTCGYTFVLLAWVLLNCHLATGEAHSVIVCIEKMTKQINFPQQVERDLMKFVWQIKDMPIDFTPCGLFTLNLPFLCSIVSQICTYIIILIQFTN</sequence>
<comment type="subcellular location">
    <subcellularLocation>
        <location evidence="1 8">Cell membrane</location>
        <topology evidence="1 8">Multi-pass membrane protein</topology>
    </subcellularLocation>
</comment>
<dbReference type="GO" id="GO:0030425">
    <property type="term" value="C:dendrite"/>
    <property type="evidence" value="ECO:0007669"/>
    <property type="project" value="TreeGrafter"/>
</dbReference>
<reference evidence="9" key="1">
    <citation type="journal article" date="2023" name="IScience">
        <title>Live-bearing cockroach genome reveals convergent evolutionary mechanisms linked to viviparity in insects and beyond.</title>
        <authorList>
            <person name="Fouks B."/>
            <person name="Harrison M.C."/>
            <person name="Mikhailova A.A."/>
            <person name="Marchal E."/>
            <person name="English S."/>
            <person name="Carruthers M."/>
            <person name="Jennings E.C."/>
            <person name="Chiamaka E.L."/>
            <person name="Frigard R.A."/>
            <person name="Pippel M."/>
            <person name="Attardo G.M."/>
            <person name="Benoit J.B."/>
            <person name="Bornberg-Bauer E."/>
            <person name="Tobe S.S."/>
        </authorList>
    </citation>
    <scope>NUCLEOTIDE SEQUENCE</scope>
    <source>
        <strain evidence="9">Stay&amp;Tobe</strain>
    </source>
</reference>
<dbReference type="PANTHER" id="PTHR21143">
    <property type="entry name" value="INVERTEBRATE GUSTATORY RECEPTOR"/>
    <property type="match status" value="1"/>
</dbReference>
<feature type="transmembrane region" description="Helical" evidence="8">
    <location>
        <begin position="165"/>
        <end position="185"/>
    </location>
</feature>
<protein>
    <recommendedName>
        <fullName evidence="8">Gustatory receptor</fullName>
    </recommendedName>
</protein>
<gene>
    <name evidence="9" type="ORF">L9F63_014809</name>
</gene>
<dbReference type="PANTHER" id="PTHR21143:SF133">
    <property type="entry name" value="GUSTATORY AND PHEROMONE RECEPTOR 32A-RELATED"/>
    <property type="match status" value="1"/>
</dbReference>
<dbReference type="Pfam" id="PF08395">
    <property type="entry name" value="7tm_7"/>
    <property type="match status" value="1"/>
</dbReference>
<keyword evidence="3 8" id="KW-0812">Transmembrane</keyword>
<evidence type="ECO:0000256" key="3">
    <source>
        <dbReference type="ARBA" id="ARBA00022692"/>
    </source>
</evidence>
<dbReference type="GO" id="GO:0043025">
    <property type="term" value="C:neuronal cell body"/>
    <property type="evidence" value="ECO:0007669"/>
    <property type="project" value="TreeGrafter"/>
</dbReference>
<dbReference type="GO" id="GO:0050909">
    <property type="term" value="P:sensory perception of taste"/>
    <property type="evidence" value="ECO:0007669"/>
    <property type="project" value="InterPro"/>
</dbReference>
<dbReference type="EMBL" id="JASPKZ010003419">
    <property type="protein sequence ID" value="KAJ9593631.1"/>
    <property type="molecule type" value="Genomic_DNA"/>
</dbReference>
<comment type="similarity">
    <text evidence="8">Belongs to the insect chemoreceptor superfamily. Gustatory receptor (GR) family.</text>
</comment>
<feature type="transmembrane region" description="Helical" evidence="8">
    <location>
        <begin position="135"/>
        <end position="153"/>
    </location>
</feature>
<keyword evidence="5 8" id="KW-0472">Membrane</keyword>
<dbReference type="GO" id="GO:0008049">
    <property type="term" value="P:male courtship behavior"/>
    <property type="evidence" value="ECO:0007669"/>
    <property type="project" value="TreeGrafter"/>
</dbReference>
<feature type="transmembrane region" description="Helical" evidence="8">
    <location>
        <begin position="370"/>
        <end position="394"/>
    </location>
</feature>
<evidence type="ECO:0000256" key="5">
    <source>
        <dbReference type="ARBA" id="ARBA00023136"/>
    </source>
</evidence>
<feature type="transmembrane region" description="Helical" evidence="8">
    <location>
        <begin position="12"/>
        <end position="29"/>
    </location>
</feature>
<dbReference type="Proteomes" id="UP001233999">
    <property type="component" value="Unassembled WGS sequence"/>
</dbReference>
<dbReference type="GO" id="GO:0005886">
    <property type="term" value="C:plasma membrane"/>
    <property type="evidence" value="ECO:0007669"/>
    <property type="project" value="UniProtKB-SubCell"/>
</dbReference>
<dbReference type="GO" id="GO:0007635">
    <property type="term" value="P:chemosensory behavior"/>
    <property type="evidence" value="ECO:0007669"/>
    <property type="project" value="TreeGrafter"/>
</dbReference>
<evidence type="ECO:0000256" key="6">
    <source>
        <dbReference type="ARBA" id="ARBA00023170"/>
    </source>
</evidence>
<dbReference type="AlphaFoldDB" id="A0AAD8A6Z1"/>
<evidence type="ECO:0000256" key="7">
    <source>
        <dbReference type="ARBA" id="ARBA00023224"/>
    </source>
</evidence>
<evidence type="ECO:0000256" key="8">
    <source>
        <dbReference type="RuleBase" id="RU363108"/>
    </source>
</evidence>
<evidence type="ECO:0000256" key="2">
    <source>
        <dbReference type="ARBA" id="ARBA00022475"/>
    </source>
</evidence>
<feature type="transmembrane region" description="Helical" evidence="8">
    <location>
        <begin position="82"/>
        <end position="101"/>
    </location>
</feature>
<accession>A0AAD8A6Z1</accession>
<evidence type="ECO:0000313" key="10">
    <source>
        <dbReference type="Proteomes" id="UP001233999"/>
    </source>
</evidence>
<reference evidence="9" key="2">
    <citation type="submission" date="2023-05" db="EMBL/GenBank/DDBJ databases">
        <authorList>
            <person name="Fouks B."/>
        </authorList>
    </citation>
    <scope>NUCLEOTIDE SEQUENCE</scope>
    <source>
        <strain evidence="9">Stay&amp;Tobe</strain>
        <tissue evidence="9">Testes</tissue>
    </source>
</reference>
<dbReference type="GO" id="GO:0030424">
    <property type="term" value="C:axon"/>
    <property type="evidence" value="ECO:0007669"/>
    <property type="project" value="TreeGrafter"/>
</dbReference>
<feature type="transmembrane region" description="Helical" evidence="8">
    <location>
        <begin position="41"/>
        <end position="62"/>
    </location>
</feature>
<keyword evidence="7 8" id="KW-0807">Transducer</keyword>
<keyword evidence="10" id="KW-1185">Reference proteome</keyword>
<name>A0AAD8A6Z1_DIPPU</name>
<comment type="caution">
    <text evidence="8">Lacks conserved residue(s) required for the propagation of feature annotation.</text>
</comment>
<evidence type="ECO:0000256" key="1">
    <source>
        <dbReference type="ARBA" id="ARBA00004651"/>
    </source>
</evidence>
<feature type="transmembrane region" description="Helical" evidence="8">
    <location>
        <begin position="298"/>
        <end position="317"/>
    </location>
</feature>
<proteinExistence type="inferred from homology"/>
<comment type="caution">
    <text evidence="9">The sequence shown here is derived from an EMBL/GenBank/DDBJ whole genome shotgun (WGS) entry which is preliminary data.</text>
</comment>
<dbReference type="GO" id="GO:0007165">
    <property type="term" value="P:signal transduction"/>
    <property type="evidence" value="ECO:0007669"/>
    <property type="project" value="UniProtKB-KW"/>
</dbReference>
<comment type="function">
    <text evidence="8">Gustatory receptor which mediates acceptance or avoidance behavior, depending on its substrates.</text>
</comment>